<evidence type="ECO:0000313" key="2">
    <source>
        <dbReference type="RefSeq" id="XP_030988301.1"/>
    </source>
</evidence>
<accession>A0A6P8BMH6</accession>
<name>A0A6P8BMH6_PYRGI</name>
<dbReference type="RefSeq" id="XP_030988301.1">
    <property type="nucleotide sequence ID" value="XM_031120167.1"/>
</dbReference>
<gene>
    <name evidence="2" type="ORF">PgNI_00083</name>
</gene>
<protein>
    <submittedName>
        <fullName evidence="2">Uncharacterized protein</fullName>
    </submittedName>
</protein>
<dbReference type="KEGG" id="pgri:PgNI_00083"/>
<dbReference type="Proteomes" id="UP000515153">
    <property type="component" value="Unplaced"/>
</dbReference>
<dbReference type="AlphaFoldDB" id="A0A6P8BMH6"/>
<sequence length="357" mass="40911">MSLYFIKYGQCFLFFINPKHSLNFIQKITIHYYKHKLNIIKINRVTMSTRPDTEPTPTLRESRALKRKHKITKINHCRKLTLEQLPPEILFIIFEYVFFSHTQDAPLDPTEEQDSRFQVFSARCVWLPGLIGTRTWEEQTTQTALLTTNRFLSACARRVLSSSRLRGQVDVDVMWVGTSGIWPTVLSPTACYRPFHRGKEAATVEVLTVSVRLFDDPAGLNWSLTGWGRFLPIPKGEAPPAAGQADRVVFCPPFSLTGYYHSWGDFGDSKESWPKGWARPDDLGVAEMRRRLWMLPWEGTKVRARIAAADKVANFLCMEFLKLMRRDEGLGELGDGLEKVEFKVGGVLRRAVNVSRK</sequence>
<keyword evidence="1" id="KW-1185">Reference proteome</keyword>
<proteinExistence type="predicted"/>
<evidence type="ECO:0000313" key="1">
    <source>
        <dbReference type="Proteomes" id="UP000515153"/>
    </source>
</evidence>
<reference evidence="2" key="2">
    <citation type="submission" date="2019-10" db="EMBL/GenBank/DDBJ databases">
        <authorList>
            <consortium name="NCBI Genome Project"/>
        </authorList>
    </citation>
    <scope>NUCLEOTIDE SEQUENCE</scope>
    <source>
        <strain evidence="2">NI907</strain>
    </source>
</reference>
<reference evidence="2" key="3">
    <citation type="submission" date="2025-08" db="UniProtKB">
        <authorList>
            <consortium name="RefSeq"/>
        </authorList>
    </citation>
    <scope>IDENTIFICATION</scope>
    <source>
        <strain evidence="2">NI907</strain>
    </source>
</reference>
<dbReference type="GeneID" id="41955081"/>
<organism evidence="1 2">
    <name type="scientific">Pyricularia grisea</name>
    <name type="common">Crabgrass-specific blast fungus</name>
    <name type="synonym">Magnaporthe grisea</name>
    <dbReference type="NCBI Taxonomy" id="148305"/>
    <lineage>
        <taxon>Eukaryota</taxon>
        <taxon>Fungi</taxon>
        <taxon>Dikarya</taxon>
        <taxon>Ascomycota</taxon>
        <taxon>Pezizomycotina</taxon>
        <taxon>Sordariomycetes</taxon>
        <taxon>Sordariomycetidae</taxon>
        <taxon>Magnaporthales</taxon>
        <taxon>Pyriculariaceae</taxon>
        <taxon>Pyricularia</taxon>
    </lineage>
</organism>
<reference evidence="2" key="1">
    <citation type="journal article" date="2019" name="Mol. Biol. Evol.">
        <title>Blast fungal genomes show frequent chromosomal changes, gene gains and losses, and effector gene turnover.</title>
        <authorList>
            <person name="Gomez Luciano L.B."/>
            <person name="Jason Tsai I."/>
            <person name="Chuma I."/>
            <person name="Tosa Y."/>
            <person name="Chen Y.H."/>
            <person name="Li J.Y."/>
            <person name="Li M.Y."/>
            <person name="Jade Lu M.Y."/>
            <person name="Nakayashiki H."/>
            <person name="Li W.H."/>
        </authorList>
    </citation>
    <scope>NUCLEOTIDE SEQUENCE</scope>
    <source>
        <strain evidence="2">NI907</strain>
    </source>
</reference>